<keyword evidence="3" id="KW-1185">Reference proteome</keyword>
<proteinExistence type="predicted"/>
<dbReference type="Proteomes" id="UP001370490">
    <property type="component" value="Unassembled WGS sequence"/>
</dbReference>
<reference evidence="2 3" key="1">
    <citation type="submission" date="2023-12" db="EMBL/GenBank/DDBJ databases">
        <title>A high-quality genome assembly for Dillenia turbinata (Dilleniales).</title>
        <authorList>
            <person name="Chanderbali A."/>
        </authorList>
    </citation>
    <scope>NUCLEOTIDE SEQUENCE [LARGE SCALE GENOMIC DNA]</scope>
    <source>
        <strain evidence="2">LSX21</strain>
        <tissue evidence="2">Leaf</tissue>
    </source>
</reference>
<accession>A0AAN8URK2</accession>
<gene>
    <name evidence="2" type="ORF">RJ641_020514</name>
</gene>
<feature type="compositionally biased region" description="Low complexity" evidence="1">
    <location>
        <begin position="146"/>
        <end position="169"/>
    </location>
</feature>
<sequence>MSSSSTSIRKTVSIHQMTISPSSSLSSSSSSSSTLPWEESEFEELKHMSPVPPPWRNNKKRLTKQLSMCEMPRDVAWEKQRHRMFLLERRKNGVQELEDDVTDEDLNELKGCIELGFGFNEKIGQGLCNTLPALDLYFQVNRQFSPSPVSSPRSTSSASLGVSSSSFESPRSDSDSWKLLSPGDDPQQVKTKLRHWAQLVACSVMQSQ</sequence>
<evidence type="ECO:0000313" key="3">
    <source>
        <dbReference type="Proteomes" id="UP001370490"/>
    </source>
</evidence>
<comment type="caution">
    <text evidence="2">The sequence shown here is derived from an EMBL/GenBank/DDBJ whole genome shotgun (WGS) entry which is preliminary data.</text>
</comment>
<feature type="region of interest" description="Disordered" evidence="1">
    <location>
        <begin position="146"/>
        <end position="187"/>
    </location>
</feature>
<feature type="compositionally biased region" description="Polar residues" evidence="1">
    <location>
        <begin position="8"/>
        <end position="19"/>
    </location>
</feature>
<dbReference type="InterPro" id="IPR012881">
    <property type="entry name" value="DUF1685"/>
</dbReference>
<organism evidence="2 3">
    <name type="scientific">Dillenia turbinata</name>
    <dbReference type="NCBI Taxonomy" id="194707"/>
    <lineage>
        <taxon>Eukaryota</taxon>
        <taxon>Viridiplantae</taxon>
        <taxon>Streptophyta</taxon>
        <taxon>Embryophyta</taxon>
        <taxon>Tracheophyta</taxon>
        <taxon>Spermatophyta</taxon>
        <taxon>Magnoliopsida</taxon>
        <taxon>eudicotyledons</taxon>
        <taxon>Gunneridae</taxon>
        <taxon>Pentapetalae</taxon>
        <taxon>Dilleniales</taxon>
        <taxon>Dilleniaceae</taxon>
        <taxon>Dillenia</taxon>
    </lineage>
</organism>
<feature type="compositionally biased region" description="Low complexity" evidence="1">
    <location>
        <begin position="20"/>
        <end position="33"/>
    </location>
</feature>
<name>A0AAN8URK2_9MAGN</name>
<dbReference type="AlphaFoldDB" id="A0AAN8URK2"/>
<feature type="region of interest" description="Disordered" evidence="1">
    <location>
        <begin position="1"/>
        <end position="39"/>
    </location>
</feature>
<evidence type="ECO:0000313" key="2">
    <source>
        <dbReference type="EMBL" id="KAK6915397.1"/>
    </source>
</evidence>
<dbReference type="Pfam" id="PF07939">
    <property type="entry name" value="DUF1685"/>
    <property type="match status" value="1"/>
</dbReference>
<dbReference type="PANTHER" id="PTHR31865:SF3">
    <property type="entry name" value="PHOSPHODIESTERASE EPSILON-1, PUTATIVE (DUF1685)-RELATED"/>
    <property type="match status" value="1"/>
</dbReference>
<evidence type="ECO:0000256" key="1">
    <source>
        <dbReference type="SAM" id="MobiDB-lite"/>
    </source>
</evidence>
<dbReference type="EMBL" id="JBAMMX010000025">
    <property type="protein sequence ID" value="KAK6915397.1"/>
    <property type="molecule type" value="Genomic_DNA"/>
</dbReference>
<protein>
    <submittedName>
        <fullName evidence="2">Uncharacterized protein</fullName>
    </submittedName>
</protein>
<dbReference type="PANTHER" id="PTHR31865">
    <property type="entry name" value="OSJNBA0071G03.3 PROTEIN"/>
    <property type="match status" value="1"/>
</dbReference>